<reference evidence="1 2" key="1">
    <citation type="submission" date="2023-07" db="EMBL/GenBank/DDBJ databases">
        <title>Sorghum-associated microbial communities from plants grown in Nebraska, USA.</title>
        <authorList>
            <person name="Schachtman D."/>
        </authorList>
    </citation>
    <scope>NUCLEOTIDE SEQUENCE [LARGE SCALE GENOMIC DNA]</scope>
    <source>
        <strain evidence="1 2">BE310</strain>
    </source>
</reference>
<dbReference type="Proteomes" id="UP001180536">
    <property type="component" value="Unassembled WGS sequence"/>
</dbReference>
<proteinExistence type="predicted"/>
<evidence type="ECO:0000313" key="2">
    <source>
        <dbReference type="Proteomes" id="UP001180536"/>
    </source>
</evidence>
<protein>
    <submittedName>
        <fullName evidence="1">Uncharacterized protein</fullName>
    </submittedName>
</protein>
<comment type="caution">
    <text evidence="1">The sequence shown here is derived from an EMBL/GenBank/DDBJ whole genome shotgun (WGS) entry which is preliminary data.</text>
</comment>
<sequence>MSDDERTTREVIEILGEDCSRCHAELIAAIEDGEVCEGGIEADYEYHARQLVRAIFAYVEAVTFSVKAWSAGYCMENDLEISPQERYFATDTEYELNDRGEVVETVAKISLARNIRFALSINRKAHGISEPFDASVEWWSCMRKAIRVRDRLTHPKLPGDLDVTGDDVVDALKAKAGFEKEVMRHIKNAAQRET</sequence>
<organism evidence="1 2">
    <name type="scientific">Pelomonas aquatica</name>
    <dbReference type="NCBI Taxonomy" id="431058"/>
    <lineage>
        <taxon>Bacteria</taxon>
        <taxon>Pseudomonadati</taxon>
        <taxon>Pseudomonadota</taxon>
        <taxon>Betaproteobacteria</taxon>
        <taxon>Burkholderiales</taxon>
        <taxon>Sphaerotilaceae</taxon>
        <taxon>Roseateles</taxon>
    </lineage>
</organism>
<accession>A0ABU1ZDG2</accession>
<keyword evidence="2" id="KW-1185">Reference proteome</keyword>
<gene>
    <name evidence="1" type="ORF">J2X16_003966</name>
</gene>
<evidence type="ECO:0000313" key="1">
    <source>
        <dbReference type="EMBL" id="MDR7298603.1"/>
    </source>
</evidence>
<dbReference type="RefSeq" id="WP_310347642.1">
    <property type="nucleotide sequence ID" value="NZ_JAVDXQ010000005.1"/>
</dbReference>
<dbReference type="EMBL" id="JAVDXQ010000005">
    <property type="protein sequence ID" value="MDR7298603.1"/>
    <property type="molecule type" value="Genomic_DNA"/>
</dbReference>
<name>A0ABU1ZDG2_9BURK</name>